<dbReference type="InterPro" id="IPR036890">
    <property type="entry name" value="HATPase_C_sf"/>
</dbReference>
<protein>
    <submittedName>
        <fullName evidence="1">ATP-binding protein</fullName>
    </submittedName>
</protein>
<name>A0AAU1U4R3_9ACTN</name>
<sequence length="496" mass="54645">MTVNYEDYEVAAPDPAGMVASLSSLGYSLEAAVADLVDNSISARARSIDVEFTWVGGDSWIAVVDDGDGMTSHQLVTAMTVAARGPGTVRTSTDLGRFGVGLKSASFSQARQLTVASSASGEWSVRTWDLDVVEASGKWLLRRGTDPETAALIEGLRDGADKGTIVLWRRLKGFHSEGVGEDDEKVQQQFYDEAERTESHLGMVFARFLTGSGRRTIRVSGTPVDPWDPFMVTHPSVQRLPVENLPLAEEQVRVEAFVLPSAQRLSEDDHARAAGPAGWLGQQGFYVYRRDRLILAGEWLGLAGMRREERYNLARIAIDIPAETDADWGVDVRKASVVPPVALRRHLRRIATKTRTRAAEVLRHRGRVSARTHGDPLLYAWTVKRENGQVNCRINRSHPLVRELLQHGRDSAPEARALIRLLEETVPVTALRALHETDSEDDPVPFGGGSMAPPEAVEVAEQVFKSLVAQGRSPSAARDRIRVMPPFDQMQGFWNT</sequence>
<evidence type="ECO:0000313" key="1">
    <source>
        <dbReference type="EMBL" id="WTS11856.1"/>
    </source>
</evidence>
<keyword evidence="1" id="KW-0547">Nucleotide-binding</keyword>
<dbReference type="GO" id="GO:0005524">
    <property type="term" value="F:ATP binding"/>
    <property type="evidence" value="ECO:0007669"/>
    <property type="project" value="UniProtKB-KW"/>
</dbReference>
<accession>A0AAU1U4R3</accession>
<organism evidence="1">
    <name type="scientific">Streptomyces sp. NBC_00119</name>
    <dbReference type="NCBI Taxonomy" id="2975659"/>
    <lineage>
        <taxon>Bacteria</taxon>
        <taxon>Bacillati</taxon>
        <taxon>Actinomycetota</taxon>
        <taxon>Actinomycetes</taxon>
        <taxon>Kitasatosporales</taxon>
        <taxon>Streptomycetaceae</taxon>
        <taxon>Streptomyces</taxon>
    </lineage>
</organism>
<dbReference type="EMBL" id="CP108195">
    <property type="protein sequence ID" value="WTS11856.1"/>
    <property type="molecule type" value="Genomic_DNA"/>
</dbReference>
<dbReference type="Gene3D" id="3.30.565.10">
    <property type="entry name" value="Histidine kinase-like ATPase, C-terminal domain"/>
    <property type="match status" value="1"/>
</dbReference>
<dbReference type="AlphaFoldDB" id="A0AAU1U4R3"/>
<dbReference type="Pfam" id="PF13589">
    <property type="entry name" value="HATPase_c_3"/>
    <property type="match status" value="1"/>
</dbReference>
<gene>
    <name evidence="1" type="ORF">OHU69_12935</name>
</gene>
<proteinExistence type="predicted"/>
<dbReference type="SUPFAM" id="SSF55874">
    <property type="entry name" value="ATPase domain of HSP90 chaperone/DNA topoisomerase II/histidine kinase"/>
    <property type="match status" value="1"/>
</dbReference>
<reference evidence="1" key="1">
    <citation type="submission" date="2022-10" db="EMBL/GenBank/DDBJ databases">
        <title>The complete genomes of actinobacterial strains from the NBC collection.</title>
        <authorList>
            <person name="Joergensen T.S."/>
            <person name="Alvarez Arevalo M."/>
            <person name="Sterndorff E.B."/>
            <person name="Faurdal D."/>
            <person name="Vuksanovic O."/>
            <person name="Mourched A.-S."/>
            <person name="Charusanti P."/>
            <person name="Shaw S."/>
            <person name="Blin K."/>
            <person name="Weber T."/>
        </authorList>
    </citation>
    <scope>NUCLEOTIDE SEQUENCE</scope>
    <source>
        <strain evidence="1">NBC_00119</strain>
    </source>
</reference>
<keyword evidence="1" id="KW-0067">ATP-binding</keyword>